<keyword evidence="3" id="KW-1185">Reference proteome</keyword>
<feature type="compositionally biased region" description="Basic and acidic residues" evidence="1">
    <location>
        <begin position="66"/>
        <end position="75"/>
    </location>
</feature>
<sequence>AQLVSIRFQLVSGDVAMMTCELLRKCEILVVMKCNKDGKGRSMLTRGMNSFVSRPEHRTKSRHKTRSPERLQVDP</sequence>
<organism evidence="2 3">
    <name type="scientific">Datura stramonium</name>
    <name type="common">Jimsonweed</name>
    <name type="synonym">Common thornapple</name>
    <dbReference type="NCBI Taxonomy" id="4076"/>
    <lineage>
        <taxon>Eukaryota</taxon>
        <taxon>Viridiplantae</taxon>
        <taxon>Streptophyta</taxon>
        <taxon>Embryophyta</taxon>
        <taxon>Tracheophyta</taxon>
        <taxon>Spermatophyta</taxon>
        <taxon>Magnoliopsida</taxon>
        <taxon>eudicotyledons</taxon>
        <taxon>Gunneridae</taxon>
        <taxon>Pentapetalae</taxon>
        <taxon>asterids</taxon>
        <taxon>lamiids</taxon>
        <taxon>Solanales</taxon>
        <taxon>Solanaceae</taxon>
        <taxon>Solanoideae</taxon>
        <taxon>Datureae</taxon>
        <taxon>Datura</taxon>
    </lineage>
</organism>
<evidence type="ECO:0000256" key="1">
    <source>
        <dbReference type="SAM" id="MobiDB-lite"/>
    </source>
</evidence>
<dbReference type="Proteomes" id="UP000823775">
    <property type="component" value="Unassembled WGS sequence"/>
</dbReference>
<dbReference type="EMBL" id="JACEIK010007539">
    <property type="protein sequence ID" value="MCE3050387.1"/>
    <property type="molecule type" value="Genomic_DNA"/>
</dbReference>
<evidence type="ECO:0000313" key="2">
    <source>
        <dbReference type="EMBL" id="MCE3050387.1"/>
    </source>
</evidence>
<accession>A0ABS8WLL4</accession>
<comment type="caution">
    <text evidence="2">The sequence shown here is derived from an EMBL/GenBank/DDBJ whole genome shotgun (WGS) entry which is preliminary data.</text>
</comment>
<proteinExistence type="predicted"/>
<name>A0ABS8WLL4_DATST</name>
<protein>
    <submittedName>
        <fullName evidence="2">Uncharacterized protein</fullName>
    </submittedName>
</protein>
<evidence type="ECO:0000313" key="3">
    <source>
        <dbReference type="Proteomes" id="UP000823775"/>
    </source>
</evidence>
<feature type="non-terminal residue" evidence="2">
    <location>
        <position position="1"/>
    </location>
</feature>
<reference evidence="2 3" key="1">
    <citation type="journal article" date="2021" name="BMC Genomics">
        <title>Datura genome reveals duplications of psychoactive alkaloid biosynthetic genes and high mutation rate following tissue culture.</title>
        <authorList>
            <person name="Rajewski A."/>
            <person name="Carter-House D."/>
            <person name="Stajich J."/>
            <person name="Litt A."/>
        </authorList>
    </citation>
    <scope>NUCLEOTIDE SEQUENCE [LARGE SCALE GENOMIC DNA]</scope>
    <source>
        <strain evidence="2">AR-01</strain>
    </source>
</reference>
<feature type="region of interest" description="Disordered" evidence="1">
    <location>
        <begin position="43"/>
        <end position="75"/>
    </location>
</feature>
<gene>
    <name evidence="2" type="ORF">HAX54_047087</name>
</gene>